<comment type="subcellular location">
    <subcellularLocation>
        <location evidence="1">Membrane</location>
        <topology evidence="1">Multi-pass membrane protein</topology>
    </subcellularLocation>
</comment>
<evidence type="ECO:0000256" key="3">
    <source>
        <dbReference type="ARBA" id="ARBA00022989"/>
    </source>
</evidence>
<feature type="transmembrane region" description="Helical" evidence="6">
    <location>
        <begin position="405"/>
        <end position="428"/>
    </location>
</feature>
<keyword evidence="3 6" id="KW-1133">Transmembrane helix</keyword>
<feature type="transmembrane region" description="Helical" evidence="6">
    <location>
        <begin position="473"/>
        <end position="499"/>
    </location>
</feature>
<dbReference type="AlphaFoldDB" id="A0A7S3CYN2"/>
<keyword evidence="4 6" id="KW-0472">Membrane</keyword>
<feature type="transmembrane region" description="Helical" evidence="6">
    <location>
        <begin position="581"/>
        <end position="599"/>
    </location>
</feature>
<feature type="transmembrane region" description="Helical" evidence="6">
    <location>
        <begin position="84"/>
        <end position="103"/>
    </location>
</feature>
<reference evidence="7" key="1">
    <citation type="submission" date="2021-01" db="EMBL/GenBank/DDBJ databases">
        <authorList>
            <person name="Corre E."/>
            <person name="Pelletier E."/>
            <person name="Niang G."/>
            <person name="Scheremetjew M."/>
            <person name="Finn R."/>
            <person name="Kale V."/>
            <person name="Holt S."/>
            <person name="Cochrane G."/>
            <person name="Meng A."/>
            <person name="Brown T."/>
            <person name="Cohen L."/>
        </authorList>
    </citation>
    <scope>NUCLEOTIDE SEQUENCE</scope>
    <source>
        <strain evidence="7">NIES-2562</strain>
    </source>
</reference>
<name>A0A7S3CYN2_9EUKA</name>
<dbReference type="InterPro" id="IPR024371">
    <property type="entry name" value="AcetylCoA_trans_1-like"/>
</dbReference>
<feature type="transmembrane region" description="Helical" evidence="6">
    <location>
        <begin position="373"/>
        <end position="393"/>
    </location>
</feature>
<dbReference type="GO" id="GO:0016020">
    <property type="term" value="C:membrane"/>
    <property type="evidence" value="ECO:0007669"/>
    <property type="project" value="UniProtKB-SubCell"/>
</dbReference>
<dbReference type="InterPro" id="IPR004752">
    <property type="entry name" value="AmpG_permease/AT-1"/>
</dbReference>
<proteinExistence type="predicted"/>
<dbReference type="Gene3D" id="1.20.1250.20">
    <property type="entry name" value="MFS general substrate transporter like domains"/>
    <property type="match status" value="1"/>
</dbReference>
<evidence type="ECO:0000256" key="1">
    <source>
        <dbReference type="ARBA" id="ARBA00004141"/>
    </source>
</evidence>
<evidence type="ECO:0000256" key="5">
    <source>
        <dbReference type="SAM" id="MobiDB-lite"/>
    </source>
</evidence>
<feature type="transmembrane region" description="Helical" evidence="6">
    <location>
        <begin position="250"/>
        <end position="270"/>
    </location>
</feature>
<feature type="transmembrane region" description="Helical" evidence="6">
    <location>
        <begin position="164"/>
        <end position="185"/>
    </location>
</feature>
<evidence type="ECO:0000313" key="7">
    <source>
        <dbReference type="EMBL" id="CAE0241225.1"/>
    </source>
</evidence>
<feature type="transmembrane region" description="Helical" evidence="6">
    <location>
        <begin position="440"/>
        <end position="461"/>
    </location>
</feature>
<gene>
    <name evidence="7" type="ORF">PBIL07802_LOCUS3387</name>
</gene>
<feature type="transmembrane region" description="Helical" evidence="6">
    <location>
        <begin position="16"/>
        <end position="40"/>
    </location>
</feature>
<feature type="transmembrane region" description="Helical" evidence="6">
    <location>
        <begin position="506"/>
        <end position="524"/>
    </location>
</feature>
<evidence type="ECO:0000256" key="6">
    <source>
        <dbReference type="SAM" id="Phobius"/>
    </source>
</evidence>
<dbReference type="GO" id="GO:0035348">
    <property type="term" value="P:acetyl-CoA transmembrane transport"/>
    <property type="evidence" value="ECO:0007669"/>
    <property type="project" value="InterPro"/>
</dbReference>
<dbReference type="PANTHER" id="PTHR12778">
    <property type="entry name" value="SOLUTE CARRIER FAMILY 33 ACETYL-COA TRANSPORTER -RELATED"/>
    <property type="match status" value="1"/>
</dbReference>
<dbReference type="PANTHER" id="PTHR12778:SF9">
    <property type="entry name" value="ACETYL-COENZYME A TRANSPORTER 1"/>
    <property type="match status" value="1"/>
</dbReference>
<protein>
    <recommendedName>
        <fullName evidence="8">Acetyl-coenzyme A transporter</fullName>
    </recommendedName>
</protein>
<feature type="region of interest" description="Disordered" evidence="5">
    <location>
        <begin position="280"/>
        <end position="345"/>
    </location>
</feature>
<dbReference type="InterPro" id="IPR036259">
    <property type="entry name" value="MFS_trans_sf"/>
</dbReference>
<accession>A0A7S3CYN2</accession>
<sequence>MAFENLSRTVEKDFRILLLLILYILQGIPMGLAASVPLLLQSKGASYKEQAAFAIVSSPYSLKLIWAPIVDSVYVKRIGRRKSWVMPIQLVVAFIFFFAAPRMGTLLDDVAMGDYASSPSSVSASSSSAVVTHTDEILKEMEDGRGGGGKMGSSLSPSISASDIGVLTGLFFLLYFLVATQDIAVDGWAISLLPKEIVGYASITNTIGQTLGYFLSYTIFLALHSPEFCNEYLRGKAAQSPLPILSTSSYFRLCGFLFLFVTLFVMIAISEDGSLNLVRRERAPPSPSHVWEEGAQSGGEEGEDIENKGAGSGRDENTMDLSSSDGARRRARSAGGRSGSGSGDQQWRQTFRGVMNAYTQALALLTSPRVRQLCFVLVTARMAFGAVDAATTLRLIDAGVPKEHLAVLAVASIPIEVVLPAFLARITSKPKPLRVWRKVYLLRIVVGVFVGMVVTHLAAVATKGGGGLGARDYALAFFVLVVYRAVSVSMFVIQMAFFAKVSDPRIGGTFMTLLNTFANLGGWWPNPLSLFMVDLFTSKQCVPSPSAAISITPEELLSASCSGGASSCTQLGGVCEAVSDGYLITLCVGAVVGVVYWFATRRILAEIENATEREWIPPTMHT</sequence>
<evidence type="ECO:0000256" key="4">
    <source>
        <dbReference type="ARBA" id="ARBA00023136"/>
    </source>
</evidence>
<dbReference type="SUPFAM" id="SSF103473">
    <property type="entry name" value="MFS general substrate transporter"/>
    <property type="match status" value="1"/>
</dbReference>
<feature type="transmembrane region" description="Helical" evidence="6">
    <location>
        <begin position="197"/>
        <end position="223"/>
    </location>
</feature>
<keyword evidence="2 6" id="KW-0812">Transmembrane</keyword>
<evidence type="ECO:0008006" key="8">
    <source>
        <dbReference type="Google" id="ProtNLM"/>
    </source>
</evidence>
<dbReference type="Pfam" id="PF13000">
    <property type="entry name" value="Acatn"/>
    <property type="match status" value="2"/>
</dbReference>
<evidence type="ECO:0000256" key="2">
    <source>
        <dbReference type="ARBA" id="ARBA00022692"/>
    </source>
</evidence>
<dbReference type="GO" id="GO:0008521">
    <property type="term" value="F:acetyl-CoA transmembrane transporter activity"/>
    <property type="evidence" value="ECO:0007669"/>
    <property type="project" value="InterPro"/>
</dbReference>
<dbReference type="EMBL" id="HBIB01005626">
    <property type="protein sequence ID" value="CAE0241225.1"/>
    <property type="molecule type" value="Transcribed_RNA"/>
</dbReference>
<organism evidence="7">
    <name type="scientific">Palpitomonas bilix</name>
    <dbReference type="NCBI Taxonomy" id="652834"/>
    <lineage>
        <taxon>Eukaryota</taxon>
        <taxon>Eukaryota incertae sedis</taxon>
    </lineage>
</organism>